<keyword evidence="4" id="KW-0699">rRNA-binding</keyword>
<comment type="similarity">
    <text evidence="1 4">Belongs to the eukaryotic ribosomal protein eL19 family.</text>
</comment>
<comment type="subunit">
    <text evidence="4">Part of the 50S ribosomal subunit.</text>
</comment>
<reference evidence="7 8" key="1">
    <citation type="submission" date="2018-10" db="EMBL/GenBank/DDBJ databases">
        <title>Co-occurring genomic capacity for anaerobic methane metabolism and dissimilatory sulfite reduction discovered in the Korarchaeota.</title>
        <authorList>
            <person name="Mckay L.J."/>
            <person name="Dlakic M."/>
            <person name="Fields M.W."/>
            <person name="Delmont T.O."/>
            <person name="Eren A.M."/>
            <person name="Jay Z.J."/>
            <person name="Klingelsmith K.B."/>
            <person name="Rusch D.B."/>
            <person name="Inskeep W.P."/>
        </authorList>
    </citation>
    <scope>NUCLEOTIDE SEQUENCE [LARGE SCALE GENOMIC DNA]</scope>
    <source>
        <strain evidence="7 8">WS</strain>
    </source>
</reference>
<keyword evidence="2 4" id="KW-0689">Ribosomal protein</keyword>
<dbReference type="GO" id="GO:0022625">
    <property type="term" value="C:cytosolic large ribosomal subunit"/>
    <property type="evidence" value="ECO:0007669"/>
    <property type="project" value="InterPro"/>
</dbReference>
<evidence type="ECO:0000313" key="7">
    <source>
        <dbReference type="EMBL" id="RSN68926.1"/>
    </source>
</evidence>
<dbReference type="InterPro" id="IPR057259">
    <property type="entry name" value="Ribosomal_L19e"/>
</dbReference>
<dbReference type="InterPro" id="IPR000196">
    <property type="entry name" value="Ribosomal_eL19_dom"/>
</dbReference>
<dbReference type="InterPro" id="IPR057260">
    <property type="entry name" value="Ribosomal_L19e_C"/>
</dbReference>
<keyword evidence="3 4" id="KW-0687">Ribonucleoprotein</keyword>
<name>A0A3R9QQV3_9CREN</name>
<evidence type="ECO:0000256" key="3">
    <source>
        <dbReference type="ARBA" id="ARBA00023274"/>
    </source>
</evidence>
<gene>
    <name evidence="4" type="primary">rpl19e</name>
    <name evidence="7" type="ORF">D9Q81_04935</name>
</gene>
<dbReference type="Gene3D" id="1.10.1200.240">
    <property type="match status" value="1"/>
</dbReference>
<dbReference type="GO" id="GO:0003735">
    <property type="term" value="F:structural constituent of ribosome"/>
    <property type="evidence" value="ECO:0007669"/>
    <property type="project" value="InterPro"/>
</dbReference>
<dbReference type="SMART" id="SM01416">
    <property type="entry name" value="Ribosomal_L19e"/>
    <property type="match status" value="1"/>
</dbReference>
<dbReference type="InterPro" id="IPR039547">
    <property type="entry name" value="Ribosomal_eL19"/>
</dbReference>
<dbReference type="AlphaFoldDB" id="A0A3R9QQV3"/>
<feature type="compositionally biased region" description="Basic residues" evidence="5">
    <location>
        <begin position="60"/>
        <end position="83"/>
    </location>
</feature>
<evidence type="ECO:0000256" key="4">
    <source>
        <dbReference type="HAMAP-Rule" id="MF_01475"/>
    </source>
</evidence>
<accession>A0A3R9QQV3</accession>
<evidence type="ECO:0000259" key="6">
    <source>
        <dbReference type="SMART" id="SM01416"/>
    </source>
</evidence>
<dbReference type="GO" id="GO:0006412">
    <property type="term" value="P:translation"/>
    <property type="evidence" value="ECO:0007669"/>
    <property type="project" value="UniProtKB-UniRule"/>
</dbReference>
<evidence type="ECO:0000256" key="1">
    <source>
        <dbReference type="ARBA" id="ARBA00011082"/>
    </source>
</evidence>
<dbReference type="Gene3D" id="1.10.1650.10">
    <property type="match status" value="1"/>
</dbReference>
<organism evidence="7 8">
    <name type="scientific">Candidatus Korarchaeum cryptofilum</name>
    <dbReference type="NCBI Taxonomy" id="498846"/>
    <lineage>
        <taxon>Archaea</taxon>
        <taxon>Thermoproteota</taxon>
        <taxon>Candidatus Korarchaeia</taxon>
        <taxon>Candidatus Korarchaeales</taxon>
        <taxon>Candidatus Korarchaeaceae</taxon>
        <taxon>Candidatus Korarchaeum</taxon>
    </lineage>
</organism>
<dbReference type="EMBL" id="RCOR01000023">
    <property type="protein sequence ID" value="RSN68926.1"/>
    <property type="molecule type" value="Genomic_DNA"/>
</dbReference>
<dbReference type="Proteomes" id="UP000278149">
    <property type="component" value="Unassembled WGS sequence"/>
</dbReference>
<keyword evidence="4" id="KW-0694">RNA-binding</keyword>
<evidence type="ECO:0000256" key="2">
    <source>
        <dbReference type="ARBA" id="ARBA00022980"/>
    </source>
</evidence>
<evidence type="ECO:0000256" key="5">
    <source>
        <dbReference type="SAM" id="MobiDB-lite"/>
    </source>
</evidence>
<dbReference type="PANTHER" id="PTHR10722">
    <property type="entry name" value="60S RIBOSOMAL PROTEIN L19"/>
    <property type="match status" value="1"/>
</dbReference>
<dbReference type="NCBIfam" id="NF006343">
    <property type="entry name" value="PRK08570.1"/>
    <property type="match status" value="1"/>
</dbReference>
<dbReference type="Pfam" id="PF01280">
    <property type="entry name" value="Ribosomal_L19e"/>
    <property type="match status" value="1"/>
</dbReference>
<evidence type="ECO:0000313" key="8">
    <source>
        <dbReference type="Proteomes" id="UP000278149"/>
    </source>
</evidence>
<comment type="function">
    <text evidence="4">Binds to the 23S rRNA.</text>
</comment>
<dbReference type="RefSeq" id="WP_125741696.1">
    <property type="nucleotide sequence ID" value="NZ_RCOR01000023.1"/>
</dbReference>
<feature type="region of interest" description="Disordered" evidence="5">
    <location>
        <begin position="55"/>
        <end position="83"/>
    </location>
</feature>
<proteinExistence type="inferred from homology"/>
<protein>
    <recommendedName>
        <fullName evidence="4">Large ribosomal subunit protein eL19</fullName>
    </recommendedName>
</protein>
<sequence>MDLEYQKKLAAKVAGVGLDRVRINPEKIDLVSEAVTRADIRRLIRSGAIEILQKRGISGARKKPRRKGPGSKKGGKYSKLPRKRRWIRKIRALRRELRRMKEQGLIDSKEYRELYAKLSSFNSVSQLRAHVGR</sequence>
<dbReference type="GO" id="GO:0070180">
    <property type="term" value="F:large ribosomal subunit rRNA binding"/>
    <property type="evidence" value="ECO:0007669"/>
    <property type="project" value="UniProtKB-UniRule"/>
</dbReference>
<dbReference type="HAMAP" id="MF_01475">
    <property type="entry name" value="Ribosomal_eL19"/>
    <property type="match status" value="1"/>
</dbReference>
<dbReference type="InterPro" id="IPR015972">
    <property type="entry name" value="Ribosomal_eL19_dom1"/>
</dbReference>
<dbReference type="Pfam" id="PF25476">
    <property type="entry name" value="Ribosomal_L19e_C"/>
    <property type="match status" value="1"/>
</dbReference>
<dbReference type="InterPro" id="IPR035970">
    <property type="entry name" value="60S_ribosomal_eL19_sf"/>
</dbReference>
<feature type="domain" description="Large ribosomal subunit protein eL19" evidence="6">
    <location>
        <begin position="2"/>
        <end position="132"/>
    </location>
</feature>
<dbReference type="SUPFAM" id="SSF48140">
    <property type="entry name" value="Ribosomal protein L19 (L19e)"/>
    <property type="match status" value="1"/>
</dbReference>
<comment type="caution">
    <text evidence="7">The sequence shown here is derived from an EMBL/GenBank/DDBJ whole genome shotgun (WGS) entry which is preliminary data.</text>
</comment>